<accession>A0A1F6V7Q7</accession>
<proteinExistence type="predicted"/>
<dbReference type="Proteomes" id="UP000177370">
    <property type="component" value="Unassembled WGS sequence"/>
</dbReference>
<dbReference type="EMBL" id="MFTP01000014">
    <property type="protein sequence ID" value="OGI65683.1"/>
    <property type="molecule type" value="Genomic_DNA"/>
</dbReference>
<sequence length="72" mass="8237">MKKDEKEKDSRPHFVDANYPKDELWKTNIYFGPRDGTGLHAHLVLSGAAILYLRDIPGDVIIKNGEEKNNKE</sequence>
<gene>
    <name evidence="1" type="ORF">A2647_05070</name>
</gene>
<organism evidence="1 2">
    <name type="scientific">Candidatus Nomurabacteria bacterium RIFCSPHIGHO2_01_FULL_40_24b</name>
    <dbReference type="NCBI Taxonomy" id="1801739"/>
    <lineage>
        <taxon>Bacteria</taxon>
        <taxon>Candidatus Nomuraibacteriota</taxon>
    </lineage>
</organism>
<comment type="caution">
    <text evidence="1">The sequence shown here is derived from an EMBL/GenBank/DDBJ whole genome shotgun (WGS) entry which is preliminary data.</text>
</comment>
<dbReference type="AlphaFoldDB" id="A0A1F6V7Q7"/>
<evidence type="ECO:0000313" key="2">
    <source>
        <dbReference type="Proteomes" id="UP000177370"/>
    </source>
</evidence>
<reference evidence="1 2" key="1">
    <citation type="journal article" date="2016" name="Nat. Commun.">
        <title>Thousands of microbial genomes shed light on interconnected biogeochemical processes in an aquifer system.</title>
        <authorList>
            <person name="Anantharaman K."/>
            <person name="Brown C.T."/>
            <person name="Hug L.A."/>
            <person name="Sharon I."/>
            <person name="Castelle C.J."/>
            <person name="Probst A.J."/>
            <person name="Thomas B.C."/>
            <person name="Singh A."/>
            <person name="Wilkins M.J."/>
            <person name="Karaoz U."/>
            <person name="Brodie E.L."/>
            <person name="Williams K.H."/>
            <person name="Hubbard S.S."/>
            <person name="Banfield J.F."/>
        </authorList>
    </citation>
    <scope>NUCLEOTIDE SEQUENCE [LARGE SCALE GENOMIC DNA]</scope>
</reference>
<protein>
    <submittedName>
        <fullName evidence="1">Uncharacterized protein</fullName>
    </submittedName>
</protein>
<name>A0A1F6V7Q7_9BACT</name>
<evidence type="ECO:0000313" key="1">
    <source>
        <dbReference type="EMBL" id="OGI65683.1"/>
    </source>
</evidence>